<dbReference type="AlphaFoldDB" id="A0A1X2GS04"/>
<accession>A0A1X2GS04</accession>
<dbReference type="Gene3D" id="3.40.50.2000">
    <property type="entry name" value="Glycogen Phosphorylase B"/>
    <property type="match status" value="2"/>
</dbReference>
<feature type="domain" description="Glycosyl transferase family 1" evidence="7">
    <location>
        <begin position="450"/>
        <end position="624"/>
    </location>
</feature>
<evidence type="ECO:0000313" key="9">
    <source>
        <dbReference type="EMBL" id="ORX60270.1"/>
    </source>
</evidence>
<dbReference type="GO" id="GO:0016757">
    <property type="term" value="F:glycosyltransferase activity"/>
    <property type="evidence" value="ECO:0007669"/>
    <property type="project" value="UniProtKB-KW"/>
</dbReference>
<dbReference type="InterPro" id="IPR049438">
    <property type="entry name" value="TreT_GT1"/>
</dbReference>
<evidence type="ECO:0000256" key="1">
    <source>
        <dbReference type="ARBA" id="ARBA00009481"/>
    </source>
</evidence>
<sequence>MPPSPDDIPCQPPSRRFSAASIPQAVYLGLDVETNEESNESLYTISVHDGSYTTDYYSGTLKKHSSGATPEECSRQQLEQLLRVVSLYATSQQYKVQIVACSPQTCSIHPAASVLTAFWRDLDAIPFQVQTDAPTSDERASACVRKAVIWLSPQYPGNLPRISVGFRHEVKMDFDHLIRLVDLADYEKLVSKDSWRVWNEMAIEFKRKNLRVSYFNSTPQGGGVALMRHALVRFLRLNGITVHWYVARPKPEVFDITKRKFHNVLQGVAPPDVCLNEDDKEMFKEWTRENVERFWLGKDGPIASSDVIIIDDPQGKSTLSWKTTNGLFFFSFLVCGVIPYIKKHSPKTRIIYRSHIEIRADLIRQDPHGPQAITWNFIWSFVQHADLFVAHPMNSFVPDDVPRENVCLLPACTDPLDGLNKELSHGTMTYYRSVFNRICMDQGANEVDWSRPYIVQVARFDPSKGIPDVLEAYRLLRSRMDAESFPDSAIPQLVLCGHGSIDDPDGSIIYEQTHATIHSTPFASIQDDIIAARLQPSDQLLNMILRGAHVALQLSHREGFEVKVTEAFQKGVPLIAYEAGGIPLQIIRNVTGFLVPIGDIQGVADHLYQLLTDPALHKSMSNAGLATLTEEYFTVWNTMAWIHLCNEMTDCPGESKGMLDVQHTNKLINGLGHNRYVRTFWFDKYHFQPPATFRDHSLEMV</sequence>
<proteinExistence type="inferred from homology"/>
<keyword evidence="6" id="KW-0119">Carbohydrate metabolism</keyword>
<evidence type="ECO:0000259" key="7">
    <source>
        <dbReference type="Pfam" id="PF00534"/>
    </source>
</evidence>
<evidence type="ECO:0000313" key="10">
    <source>
        <dbReference type="Proteomes" id="UP000242146"/>
    </source>
</evidence>
<keyword evidence="10" id="KW-1185">Reference proteome</keyword>
<dbReference type="OrthoDB" id="937291at2759"/>
<evidence type="ECO:0000259" key="8">
    <source>
        <dbReference type="Pfam" id="PF21269"/>
    </source>
</evidence>
<evidence type="ECO:0000256" key="6">
    <source>
        <dbReference type="ARBA" id="ARBA00023277"/>
    </source>
</evidence>
<dbReference type="EMBL" id="MCGT01000004">
    <property type="protein sequence ID" value="ORX60270.1"/>
    <property type="molecule type" value="Genomic_DNA"/>
</dbReference>
<comment type="subunit">
    <text evidence="2">Homodimer.</text>
</comment>
<keyword evidence="5" id="KW-0808">Transferase</keyword>
<dbReference type="STRING" id="101127.A0A1X2GS04"/>
<evidence type="ECO:0000256" key="4">
    <source>
        <dbReference type="ARBA" id="ARBA00022676"/>
    </source>
</evidence>
<reference evidence="9 10" key="1">
    <citation type="submission" date="2016-07" db="EMBL/GenBank/DDBJ databases">
        <title>Pervasive Adenine N6-methylation of Active Genes in Fungi.</title>
        <authorList>
            <consortium name="DOE Joint Genome Institute"/>
            <person name="Mondo S.J."/>
            <person name="Dannebaum R.O."/>
            <person name="Kuo R.C."/>
            <person name="Labutti K."/>
            <person name="Haridas S."/>
            <person name="Kuo A."/>
            <person name="Salamov A."/>
            <person name="Ahrendt S.R."/>
            <person name="Lipzen A."/>
            <person name="Sullivan W."/>
            <person name="Andreopoulos W.B."/>
            <person name="Clum A."/>
            <person name="Lindquist E."/>
            <person name="Daum C."/>
            <person name="Ramamoorthy G.K."/>
            <person name="Gryganskyi A."/>
            <person name="Culley D."/>
            <person name="Magnuson J.K."/>
            <person name="James T.Y."/>
            <person name="O'Malley M.A."/>
            <person name="Stajich J.E."/>
            <person name="Spatafora J.W."/>
            <person name="Visel A."/>
            <person name="Grigoriev I.V."/>
        </authorList>
    </citation>
    <scope>NUCLEOTIDE SEQUENCE [LARGE SCALE GENOMIC DNA]</scope>
    <source>
        <strain evidence="9 10">NRRL 3301</strain>
    </source>
</reference>
<dbReference type="Pfam" id="PF21269">
    <property type="entry name" value="TreT_GT1"/>
    <property type="match status" value="1"/>
</dbReference>
<keyword evidence="3" id="KW-0313">Glucose metabolism</keyword>
<evidence type="ECO:0000256" key="2">
    <source>
        <dbReference type="ARBA" id="ARBA00011738"/>
    </source>
</evidence>
<feature type="domain" description="Trehalose synthase N-terminal" evidence="8">
    <location>
        <begin position="215"/>
        <end position="318"/>
    </location>
</feature>
<evidence type="ECO:0000256" key="5">
    <source>
        <dbReference type="ARBA" id="ARBA00022679"/>
    </source>
</evidence>
<comment type="similarity">
    <text evidence="1">Belongs to the glycosyltransferase group 1 family. Glycosyltransferase 4 subfamily.</text>
</comment>
<protein>
    <submittedName>
        <fullName evidence="9">Uncharacterized protein</fullName>
    </submittedName>
</protein>
<dbReference type="GO" id="GO:0006006">
    <property type="term" value="P:glucose metabolic process"/>
    <property type="evidence" value="ECO:0007669"/>
    <property type="project" value="UniProtKB-KW"/>
</dbReference>
<name>A0A1X2GS04_9FUNG</name>
<dbReference type="PANTHER" id="PTHR47779:SF1">
    <property type="entry name" value="SYNTHASE (CCG-9), PUTATIVE (AFU_ORTHOLOGUE AFUA_3G12100)-RELATED"/>
    <property type="match status" value="1"/>
</dbReference>
<dbReference type="SUPFAM" id="SSF53756">
    <property type="entry name" value="UDP-Glycosyltransferase/glycogen phosphorylase"/>
    <property type="match status" value="1"/>
</dbReference>
<organism evidence="9 10">
    <name type="scientific">Hesseltinella vesiculosa</name>
    <dbReference type="NCBI Taxonomy" id="101127"/>
    <lineage>
        <taxon>Eukaryota</taxon>
        <taxon>Fungi</taxon>
        <taxon>Fungi incertae sedis</taxon>
        <taxon>Mucoromycota</taxon>
        <taxon>Mucoromycotina</taxon>
        <taxon>Mucoromycetes</taxon>
        <taxon>Mucorales</taxon>
        <taxon>Cunninghamellaceae</taxon>
        <taxon>Hesseltinella</taxon>
    </lineage>
</organism>
<dbReference type="Pfam" id="PF00534">
    <property type="entry name" value="Glycos_transf_1"/>
    <property type="match status" value="1"/>
</dbReference>
<comment type="caution">
    <text evidence="9">The sequence shown here is derived from an EMBL/GenBank/DDBJ whole genome shotgun (WGS) entry which is preliminary data.</text>
</comment>
<dbReference type="PANTHER" id="PTHR47779">
    <property type="entry name" value="SYNTHASE (CCG-9), PUTATIVE (AFU_ORTHOLOGUE AFUA_3G12100)-RELATED"/>
    <property type="match status" value="1"/>
</dbReference>
<dbReference type="Proteomes" id="UP000242146">
    <property type="component" value="Unassembled WGS sequence"/>
</dbReference>
<gene>
    <name evidence="9" type="ORF">DM01DRAFT_1316736</name>
</gene>
<evidence type="ECO:0000256" key="3">
    <source>
        <dbReference type="ARBA" id="ARBA00022526"/>
    </source>
</evidence>
<keyword evidence="4" id="KW-0328">Glycosyltransferase</keyword>
<dbReference type="InterPro" id="IPR052078">
    <property type="entry name" value="Trehalose_Metab_GTase"/>
</dbReference>
<dbReference type="InterPro" id="IPR001296">
    <property type="entry name" value="Glyco_trans_1"/>
</dbReference>